<comment type="subcellular location">
    <subcellularLocation>
        <location evidence="1">Cell inner membrane</location>
        <topology evidence="1">Multi-pass membrane protein</topology>
    </subcellularLocation>
    <subcellularLocation>
        <location evidence="9">Cell membrane</location>
        <topology evidence="9">Multi-pass membrane protein</topology>
    </subcellularLocation>
</comment>
<name>A0A839K4N3_9FIRM</name>
<dbReference type="GO" id="GO:0008168">
    <property type="term" value="F:methyltransferase activity"/>
    <property type="evidence" value="ECO:0007669"/>
    <property type="project" value="UniProtKB-KW"/>
</dbReference>
<dbReference type="InterPro" id="IPR010627">
    <property type="entry name" value="Prepilin_pept_A24_N"/>
</dbReference>
<evidence type="ECO:0000256" key="7">
    <source>
        <dbReference type="ARBA" id="ARBA00023136"/>
    </source>
</evidence>
<dbReference type="GO" id="GO:0005886">
    <property type="term" value="C:plasma membrane"/>
    <property type="evidence" value="ECO:0007669"/>
    <property type="project" value="UniProtKB-SubCell"/>
</dbReference>
<dbReference type="InterPro" id="IPR000045">
    <property type="entry name" value="Prepilin_IV_endopep_pep"/>
</dbReference>
<evidence type="ECO:0000256" key="6">
    <source>
        <dbReference type="ARBA" id="ARBA00022989"/>
    </source>
</evidence>
<keyword evidence="9" id="KW-0808">Transferase</keyword>
<feature type="transmembrane region" description="Helical" evidence="10">
    <location>
        <begin position="6"/>
        <end position="25"/>
    </location>
</feature>
<feature type="transmembrane region" description="Helical" evidence="10">
    <location>
        <begin position="230"/>
        <end position="248"/>
    </location>
</feature>
<protein>
    <recommendedName>
        <fullName evidence="9">Prepilin leader peptidase/N-methyltransferase</fullName>
        <ecNumber evidence="9">2.1.1.-</ecNumber>
        <ecNumber evidence="9">3.4.23.43</ecNumber>
    </recommendedName>
</protein>
<organism evidence="13 14">
    <name type="scientific">Variimorphobacter saccharofermentans</name>
    <dbReference type="NCBI Taxonomy" id="2755051"/>
    <lineage>
        <taxon>Bacteria</taxon>
        <taxon>Bacillati</taxon>
        <taxon>Bacillota</taxon>
        <taxon>Clostridia</taxon>
        <taxon>Lachnospirales</taxon>
        <taxon>Lachnospiraceae</taxon>
        <taxon>Variimorphobacter</taxon>
    </lineage>
</organism>
<dbReference type="InterPro" id="IPR014032">
    <property type="entry name" value="Peptidase_A24A_bac"/>
</dbReference>
<dbReference type="InterPro" id="IPR050882">
    <property type="entry name" value="Prepilin_peptidase/N-MTase"/>
</dbReference>
<dbReference type="Proteomes" id="UP000574276">
    <property type="component" value="Unassembled WGS sequence"/>
</dbReference>
<evidence type="ECO:0000259" key="11">
    <source>
        <dbReference type="Pfam" id="PF01478"/>
    </source>
</evidence>
<dbReference type="GO" id="GO:0006465">
    <property type="term" value="P:signal peptide processing"/>
    <property type="evidence" value="ECO:0007669"/>
    <property type="project" value="TreeGrafter"/>
</dbReference>
<evidence type="ECO:0000256" key="3">
    <source>
        <dbReference type="ARBA" id="ARBA00022475"/>
    </source>
</evidence>
<gene>
    <name evidence="13" type="ORF">H0486_12180</name>
</gene>
<keyword evidence="7 10" id="KW-0472">Membrane</keyword>
<dbReference type="AlphaFoldDB" id="A0A839K4N3"/>
<proteinExistence type="inferred from homology"/>
<dbReference type="EC" id="3.4.23.43" evidence="9"/>
<feature type="transmembrane region" description="Helical" evidence="10">
    <location>
        <begin position="128"/>
        <end position="149"/>
    </location>
</feature>
<evidence type="ECO:0000256" key="5">
    <source>
        <dbReference type="ARBA" id="ARBA00022692"/>
    </source>
</evidence>
<comment type="function">
    <text evidence="9">Plays an essential role in type IV pili and type II pseudopili formation by proteolytically removing the leader sequence from substrate proteins and subsequently monomethylating the alpha-amino group of the newly exposed N-terminal phenylalanine.</text>
</comment>
<evidence type="ECO:0000256" key="8">
    <source>
        <dbReference type="RuleBase" id="RU003793"/>
    </source>
</evidence>
<evidence type="ECO:0000313" key="13">
    <source>
        <dbReference type="EMBL" id="MBB2183631.1"/>
    </source>
</evidence>
<keyword evidence="9" id="KW-0378">Hydrolase</keyword>
<dbReference type="PRINTS" id="PR00864">
    <property type="entry name" value="PREPILNPTASE"/>
</dbReference>
<evidence type="ECO:0000256" key="1">
    <source>
        <dbReference type="ARBA" id="ARBA00004429"/>
    </source>
</evidence>
<keyword evidence="9" id="KW-0645">Protease</keyword>
<keyword evidence="4" id="KW-0997">Cell inner membrane</keyword>
<keyword evidence="3" id="KW-1003">Cell membrane</keyword>
<dbReference type="GO" id="GO:0032259">
    <property type="term" value="P:methylation"/>
    <property type="evidence" value="ECO:0007669"/>
    <property type="project" value="UniProtKB-KW"/>
</dbReference>
<dbReference type="Gene3D" id="1.20.120.1220">
    <property type="match status" value="1"/>
</dbReference>
<feature type="transmembrane region" description="Helical" evidence="10">
    <location>
        <begin position="102"/>
        <end position="121"/>
    </location>
</feature>
<comment type="caution">
    <text evidence="13">The sequence shown here is derived from an EMBL/GenBank/DDBJ whole genome shotgun (WGS) entry which is preliminary data.</text>
</comment>
<feature type="domain" description="Prepilin type IV endopeptidase peptidase" evidence="11">
    <location>
        <begin position="110"/>
        <end position="218"/>
    </location>
</feature>
<keyword evidence="9" id="KW-0489">Methyltransferase</keyword>
<reference evidence="13 14" key="1">
    <citation type="submission" date="2020-07" db="EMBL/GenBank/DDBJ databases">
        <title>Characterization and genome sequencing of isolate MD1, a novel member within the family Lachnospiraceae.</title>
        <authorList>
            <person name="Rettenmaier R."/>
            <person name="Di Bello L."/>
            <person name="Zinser C."/>
            <person name="Scheitz K."/>
            <person name="Liebl W."/>
            <person name="Zverlov V."/>
        </authorList>
    </citation>
    <scope>NUCLEOTIDE SEQUENCE [LARGE SCALE GENOMIC DNA]</scope>
    <source>
        <strain evidence="13 14">MD1</strain>
    </source>
</reference>
<keyword evidence="14" id="KW-1185">Reference proteome</keyword>
<evidence type="ECO:0000256" key="10">
    <source>
        <dbReference type="SAM" id="Phobius"/>
    </source>
</evidence>
<accession>A0A839K4N3</accession>
<dbReference type="Pfam" id="PF01478">
    <property type="entry name" value="Peptidase_A24"/>
    <property type="match status" value="1"/>
</dbReference>
<evidence type="ECO:0000259" key="12">
    <source>
        <dbReference type="Pfam" id="PF06750"/>
    </source>
</evidence>
<evidence type="ECO:0000256" key="9">
    <source>
        <dbReference type="RuleBase" id="RU003794"/>
    </source>
</evidence>
<dbReference type="EMBL" id="JACEGA010000001">
    <property type="protein sequence ID" value="MBB2183631.1"/>
    <property type="molecule type" value="Genomic_DNA"/>
</dbReference>
<keyword evidence="6 10" id="KW-1133">Transmembrane helix</keyword>
<sequence>MEVLVYSIIFLYGIFIGSFLNVCIWRIPENHSIVSVESHCMSCNTLLKWYDLIPIISYVVLRGRCRRCKAKISLQYPMVELLNGVLYVLIFFIYGWGTLPNILLNIAYALVVSALIVLSIIDFRTQIIPFGINVFIFIMGLSVMIIKYFCFGNNIGVVTDHIIGFFVVSLFLLILYTVTRGRGIGGGDIKLMAAAGLVLGWQLTLLAFLVGCVLASIIHPLRMKVSRVNSVLAFGPYLSGGIAVAILYGERMMNWYLHTFFI</sequence>
<feature type="domain" description="Prepilin peptidase A24 N-terminal" evidence="12">
    <location>
        <begin position="11"/>
        <end position="92"/>
    </location>
</feature>
<keyword evidence="9" id="KW-0511">Multifunctional enzyme</keyword>
<feature type="transmembrane region" description="Helical" evidence="10">
    <location>
        <begin position="191"/>
        <end position="218"/>
    </location>
</feature>
<dbReference type="PANTHER" id="PTHR30487">
    <property type="entry name" value="TYPE 4 PREPILIN-LIKE PROTEINS LEADER PEPTIDE-PROCESSING ENZYME"/>
    <property type="match status" value="1"/>
</dbReference>
<comment type="similarity">
    <text evidence="2 8">Belongs to the peptidase A24 family.</text>
</comment>
<feature type="transmembrane region" description="Helical" evidence="10">
    <location>
        <begin position="76"/>
        <end position="96"/>
    </location>
</feature>
<keyword evidence="5 9" id="KW-0812">Transmembrane</keyword>
<dbReference type="PANTHER" id="PTHR30487:SF0">
    <property type="entry name" value="PREPILIN LEADER PEPTIDASE_N-METHYLTRANSFERASE-RELATED"/>
    <property type="match status" value="1"/>
</dbReference>
<feature type="transmembrane region" description="Helical" evidence="10">
    <location>
        <begin position="161"/>
        <end position="179"/>
    </location>
</feature>
<comment type="catalytic activity">
    <reaction evidence="9">
        <text>Typically cleaves a -Gly-|-Phe- bond to release an N-terminal, basic peptide of 5-8 residues from type IV prepilin, and then N-methylates the new N-terminal amino group, the methyl donor being S-adenosyl-L-methionine.</text>
        <dbReference type="EC" id="3.4.23.43"/>
    </reaction>
</comment>
<evidence type="ECO:0000313" key="14">
    <source>
        <dbReference type="Proteomes" id="UP000574276"/>
    </source>
</evidence>
<dbReference type="EC" id="2.1.1.-" evidence="9"/>
<evidence type="ECO:0000256" key="2">
    <source>
        <dbReference type="ARBA" id="ARBA00005801"/>
    </source>
</evidence>
<evidence type="ECO:0000256" key="4">
    <source>
        <dbReference type="ARBA" id="ARBA00022519"/>
    </source>
</evidence>
<dbReference type="Pfam" id="PF06750">
    <property type="entry name" value="A24_N_bact"/>
    <property type="match status" value="1"/>
</dbReference>
<dbReference type="GO" id="GO:0004190">
    <property type="term" value="F:aspartic-type endopeptidase activity"/>
    <property type="evidence" value="ECO:0007669"/>
    <property type="project" value="UniProtKB-EC"/>
</dbReference>